<sequence>MNNKIITHGEAHAIQILVARDLDLKIGMVDLAEKYLKEKDMQPVLIGSFAKEAAKAVGMIQAKGLTDEAQKLAGKYVDLCK</sequence>
<evidence type="ECO:0000313" key="1">
    <source>
        <dbReference type="EMBL" id="MFC4672709.1"/>
    </source>
</evidence>
<dbReference type="RefSeq" id="WP_379993905.1">
    <property type="nucleotide sequence ID" value="NZ_JBHSGN010000024.1"/>
</dbReference>
<dbReference type="Proteomes" id="UP001596023">
    <property type="component" value="Unassembled WGS sequence"/>
</dbReference>
<reference evidence="2" key="1">
    <citation type="journal article" date="2019" name="Int. J. Syst. Evol. Microbiol.">
        <title>The Global Catalogue of Microorganisms (GCM) 10K type strain sequencing project: providing services to taxonomists for standard genome sequencing and annotation.</title>
        <authorList>
            <consortium name="The Broad Institute Genomics Platform"/>
            <consortium name="The Broad Institute Genome Sequencing Center for Infectious Disease"/>
            <person name="Wu L."/>
            <person name="Ma J."/>
        </authorList>
    </citation>
    <scope>NUCLEOTIDE SEQUENCE [LARGE SCALE GENOMIC DNA]</scope>
    <source>
        <strain evidence="2">CCUG 66188</strain>
    </source>
</reference>
<comment type="caution">
    <text evidence="1">The sequence shown here is derived from an EMBL/GenBank/DDBJ whole genome shotgun (WGS) entry which is preliminary data.</text>
</comment>
<keyword evidence="2" id="KW-1185">Reference proteome</keyword>
<organism evidence="1 2">
    <name type="scientific">Dysgonomonas termitidis</name>
    <dbReference type="NCBI Taxonomy" id="1516126"/>
    <lineage>
        <taxon>Bacteria</taxon>
        <taxon>Pseudomonadati</taxon>
        <taxon>Bacteroidota</taxon>
        <taxon>Bacteroidia</taxon>
        <taxon>Bacteroidales</taxon>
        <taxon>Dysgonomonadaceae</taxon>
        <taxon>Dysgonomonas</taxon>
    </lineage>
</organism>
<gene>
    <name evidence="1" type="ORF">ACFO6W_03275</name>
</gene>
<name>A0ABV9KRS2_9BACT</name>
<proteinExistence type="predicted"/>
<protein>
    <recommendedName>
        <fullName evidence="3">DUF2007 domain-containing protein</fullName>
    </recommendedName>
</protein>
<accession>A0ABV9KRS2</accession>
<evidence type="ECO:0000313" key="2">
    <source>
        <dbReference type="Proteomes" id="UP001596023"/>
    </source>
</evidence>
<dbReference type="EMBL" id="JBHSGN010000024">
    <property type="protein sequence ID" value="MFC4672709.1"/>
    <property type="molecule type" value="Genomic_DNA"/>
</dbReference>
<evidence type="ECO:0008006" key="3">
    <source>
        <dbReference type="Google" id="ProtNLM"/>
    </source>
</evidence>